<keyword evidence="1" id="KW-0472">Membrane</keyword>
<feature type="transmembrane region" description="Helical" evidence="1">
    <location>
        <begin position="83"/>
        <end position="100"/>
    </location>
</feature>
<dbReference type="AlphaFoldDB" id="A0A2U2BW55"/>
<proteinExistence type="predicted"/>
<dbReference type="Pfam" id="PF20122">
    <property type="entry name" value="DUF6512"/>
    <property type="match status" value="1"/>
</dbReference>
<evidence type="ECO:0000313" key="2">
    <source>
        <dbReference type="EMBL" id="PWE18204.1"/>
    </source>
</evidence>
<name>A0A2U2BW55_9PROT</name>
<feature type="transmembrane region" description="Helical" evidence="1">
    <location>
        <begin position="139"/>
        <end position="158"/>
    </location>
</feature>
<organism evidence="2 3">
    <name type="scientific">Marinicauda salina</name>
    <dbReference type="NCBI Taxonomy" id="2135793"/>
    <lineage>
        <taxon>Bacteria</taxon>
        <taxon>Pseudomonadati</taxon>
        <taxon>Pseudomonadota</taxon>
        <taxon>Alphaproteobacteria</taxon>
        <taxon>Maricaulales</taxon>
        <taxon>Maricaulaceae</taxon>
        <taxon>Marinicauda</taxon>
    </lineage>
</organism>
<dbReference type="EMBL" id="QEXV01000001">
    <property type="protein sequence ID" value="PWE18204.1"/>
    <property type="molecule type" value="Genomic_DNA"/>
</dbReference>
<dbReference type="RefSeq" id="WP_109251478.1">
    <property type="nucleotide sequence ID" value="NZ_QEXV01000001.1"/>
</dbReference>
<keyword evidence="1" id="KW-1133">Transmembrane helix</keyword>
<dbReference type="OrthoDB" id="48209at2"/>
<dbReference type="Proteomes" id="UP000245168">
    <property type="component" value="Unassembled WGS sequence"/>
</dbReference>
<comment type="caution">
    <text evidence="2">The sequence shown here is derived from an EMBL/GenBank/DDBJ whole genome shotgun (WGS) entry which is preliminary data.</text>
</comment>
<gene>
    <name evidence="2" type="ORF">DDZ18_00925</name>
</gene>
<evidence type="ECO:0000313" key="3">
    <source>
        <dbReference type="Proteomes" id="UP000245168"/>
    </source>
</evidence>
<feature type="transmembrane region" description="Helical" evidence="1">
    <location>
        <begin position="106"/>
        <end position="127"/>
    </location>
</feature>
<dbReference type="InterPro" id="IPR045407">
    <property type="entry name" value="DUF6512"/>
</dbReference>
<protein>
    <submittedName>
        <fullName evidence="2">Uncharacterized protein</fullName>
    </submittedName>
</protein>
<keyword evidence="3" id="KW-1185">Reference proteome</keyword>
<evidence type="ECO:0000256" key="1">
    <source>
        <dbReference type="SAM" id="Phobius"/>
    </source>
</evidence>
<accession>A0A2U2BW55</accession>
<keyword evidence="1" id="KW-0812">Transmembrane</keyword>
<sequence length="173" mass="18547">MVRSLILRETLGAIFIIAAGSLLHFTYALSGEQAWVAVFSATSESVWEHLKLAFWPGLAWALALAAPDRAAWRAVWLGRTAQLVVAPAAIAVGYYAYTAMLGEHRLVLDLLLFVLAIALGQAAFVAIRLGRRPPRGAPAAALALLAGLTLAFSTLSFFPPDLPLFEEPTHADP</sequence>
<reference evidence="3" key="1">
    <citation type="submission" date="2018-05" db="EMBL/GenBank/DDBJ databases">
        <authorList>
            <person name="Liu B.-T."/>
        </authorList>
    </citation>
    <scope>NUCLEOTIDE SEQUENCE [LARGE SCALE GENOMIC DNA]</scope>
    <source>
        <strain evidence="3">WD6-1</strain>
    </source>
</reference>